<dbReference type="InterPro" id="IPR015800">
    <property type="entry name" value="Cu_amine_oxidase_N2"/>
</dbReference>
<evidence type="ECO:0000256" key="6">
    <source>
        <dbReference type="PIRSR" id="PIRSR600269-50"/>
    </source>
</evidence>
<keyword evidence="3 6" id="KW-0801">TPQ</keyword>
<evidence type="ECO:0000313" key="12">
    <source>
        <dbReference type="EMBL" id="ABG50690.1"/>
    </source>
</evidence>
<dbReference type="PANTHER" id="PTHR10638">
    <property type="entry name" value="COPPER AMINE OXIDASE"/>
    <property type="match status" value="1"/>
</dbReference>
<dbReference type="AlphaFoldDB" id="Q115Y4"/>
<dbReference type="SUPFAM" id="SSF49998">
    <property type="entry name" value="Amine oxidase catalytic domain"/>
    <property type="match status" value="1"/>
</dbReference>
<dbReference type="SUPFAM" id="SSF54416">
    <property type="entry name" value="Amine oxidase N-terminal region"/>
    <property type="match status" value="2"/>
</dbReference>
<accession>Q115Y4</accession>
<dbReference type="EMBL" id="CP000393">
    <property type="protein sequence ID" value="ABG50690.1"/>
    <property type="molecule type" value="Genomic_DNA"/>
</dbReference>
<dbReference type="HOGENOM" id="CLU_011500_3_2_3"/>
<dbReference type="GO" id="GO:0005507">
    <property type="term" value="F:copper ion binding"/>
    <property type="evidence" value="ECO:0007669"/>
    <property type="project" value="InterPro"/>
</dbReference>
<dbReference type="STRING" id="203124.Tery_1383"/>
<dbReference type="PROSITE" id="PS01165">
    <property type="entry name" value="COPPER_AMINE_OXID_2"/>
    <property type="match status" value="1"/>
</dbReference>
<comment type="cofactor">
    <cofactor evidence="8">
        <name>Cu cation</name>
        <dbReference type="ChEBI" id="CHEBI:23378"/>
    </cofactor>
    <text evidence="8">Contains 1 topaquinone per subunit.</text>
</comment>
<evidence type="ECO:0000256" key="4">
    <source>
        <dbReference type="ARBA" id="ARBA00023002"/>
    </source>
</evidence>
<dbReference type="PROSITE" id="PS01164">
    <property type="entry name" value="COPPER_AMINE_OXID_1"/>
    <property type="match status" value="1"/>
</dbReference>
<dbReference type="PANTHER" id="PTHR10638:SF41">
    <property type="entry name" value="AMINE OXIDASE"/>
    <property type="match status" value="1"/>
</dbReference>
<dbReference type="InterPro" id="IPR015798">
    <property type="entry name" value="Cu_amine_oxidase_C"/>
</dbReference>
<dbReference type="InterPro" id="IPR049948">
    <property type="entry name" value="Cu_Am_ox_TPQ-bd"/>
</dbReference>
<keyword evidence="5 8" id="KW-0186">Copper</keyword>
<evidence type="ECO:0000256" key="3">
    <source>
        <dbReference type="ARBA" id="ARBA00022772"/>
    </source>
</evidence>
<name>Q115Y4_TRIEI</name>
<dbReference type="InterPro" id="IPR036460">
    <property type="entry name" value="Cu_amine_oxidase_C_sf"/>
</dbReference>
<evidence type="ECO:0000256" key="7">
    <source>
        <dbReference type="PIRSR" id="PIRSR600269-51"/>
    </source>
</evidence>
<dbReference type="InterPro" id="IPR015802">
    <property type="entry name" value="Cu_amine_oxidase_N3"/>
</dbReference>
<dbReference type="Pfam" id="PF02728">
    <property type="entry name" value="Cu_amine_oxidN3"/>
    <property type="match status" value="1"/>
</dbReference>
<dbReference type="KEGG" id="ter:Tery_1383"/>
<dbReference type="GO" id="GO:0009308">
    <property type="term" value="P:amine metabolic process"/>
    <property type="evidence" value="ECO:0007669"/>
    <property type="project" value="UniProtKB-UniRule"/>
</dbReference>
<evidence type="ECO:0000256" key="5">
    <source>
        <dbReference type="ARBA" id="ARBA00023008"/>
    </source>
</evidence>
<proteinExistence type="inferred from homology"/>
<dbReference type="GO" id="GO:0048038">
    <property type="term" value="F:quinone binding"/>
    <property type="evidence" value="ECO:0007669"/>
    <property type="project" value="InterPro"/>
</dbReference>
<organism evidence="12">
    <name type="scientific">Trichodesmium erythraeum (strain IMS101)</name>
    <dbReference type="NCBI Taxonomy" id="203124"/>
    <lineage>
        <taxon>Bacteria</taxon>
        <taxon>Bacillati</taxon>
        <taxon>Cyanobacteriota</taxon>
        <taxon>Cyanophyceae</taxon>
        <taxon>Oscillatoriophycideae</taxon>
        <taxon>Oscillatoriales</taxon>
        <taxon>Microcoleaceae</taxon>
        <taxon>Trichodesmium</taxon>
    </lineage>
</organism>
<dbReference type="GO" id="GO:0008131">
    <property type="term" value="F:primary methylamine oxidase activity"/>
    <property type="evidence" value="ECO:0007669"/>
    <property type="project" value="InterPro"/>
</dbReference>
<gene>
    <name evidence="12" type="ordered locus">Tery_1383</name>
</gene>
<feature type="modified residue" description="2',4',5'-topaquinone" evidence="7">
    <location>
        <position position="406"/>
    </location>
</feature>
<dbReference type="InterPro" id="IPR049947">
    <property type="entry name" value="Cu_Am_Ox_Cu-bd"/>
</dbReference>
<protein>
    <recommendedName>
        <fullName evidence="8">Amine oxidase</fullName>
        <ecNumber evidence="8">1.4.3.-</ecNumber>
    </recommendedName>
</protein>
<evidence type="ECO:0000259" key="10">
    <source>
        <dbReference type="Pfam" id="PF02727"/>
    </source>
</evidence>
<evidence type="ECO:0000256" key="1">
    <source>
        <dbReference type="ARBA" id="ARBA00007983"/>
    </source>
</evidence>
<feature type="active site" description="Schiff-base intermediate with substrate; via topaquinone" evidence="6">
    <location>
        <position position="406"/>
    </location>
</feature>
<evidence type="ECO:0000256" key="8">
    <source>
        <dbReference type="RuleBase" id="RU000672"/>
    </source>
</evidence>
<feature type="active site" description="Proton acceptor" evidence="6">
    <location>
        <position position="321"/>
    </location>
</feature>
<dbReference type="OrthoDB" id="9772590at2"/>
<evidence type="ECO:0000259" key="11">
    <source>
        <dbReference type="Pfam" id="PF02728"/>
    </source>
</evidence>
<dbReference type="eggNOG" id="COG3733">
    <property type="taxonomic scope" value="Bacteria"/>
</dbReference>
<feature type="domain" description="Copper amine oxidase N3-terminal" evidence="11">
    <location>
        <begin position="131"/>
        <end position="226"/>
    </location>
</feature>
<comment type="PTM">
    <text evidence="7 8">Topaquinone (TPQ) is generated by copper-dependent autoxidation of a specific tyrosyl residue.</text>
</comment>
<dbReference type="Gene3D" id="2.70.98.20">
    <property type="entry name" value="Copper amine oxidase, catalytic domain"/>
    <property type="match status" value="1"/>
</dbReference>
<comment type="similarity">
    <text evidence="1 8">Belongs to the copper/topaquinone oxidase family.</text>
</comment>
<dbReference type="Pfam" id="PF01179">
    <property type="entry name" value="Cu_amine_oxid"/>
    <property type="match status" value="1"/>
</dbReference>
<feature type="domain" description="Copper amine oxidase catalytic" evidence="9">
    <location>
        <begin position="249"/>
        <end position="654"/>
    </location>
</feature>
<keyword evidence="2 8" id="KW-0479">Metal-binding</keyword>
<dbReference type="InterPro" id="IPR016182">
    <property type="entry name" value="Cu_amine_oxidase_N-reg"/>
</dbReference>
<dbReference type="EC" id="1.4.3.-" evidence="8"/>
<sequence length="664" mass="74298">MELNILENNENPILLTDSFTHIDNSLIKLSQISSAESHPLDPLTAEEIEATVKIIGEQQLLSEATFFPRIALNEPAKEKVVTHTPGTPFEREAFAVVFDSQANITYEAVVDLITGEVESWEQIPNVFVQILDPDDYDALEELTASDPEVLAALERRRINPDNVYFTGWAPGPLSQEEAATGSRLIRGIPYVIGDDINFYGRPIEGLLVTVDLTNNQILNVSDSGNIPIAGDAGFRADEIDLREPLPPLEIVEPEGASYEFNGNQISWDKWDFRYSIDPRTGLVLHQVSYDDRSILYRGSLSELSVPYGDPDGNWRVRNALDVGEYSIGRFTYPMEVGRDIPENAKLLDGTFADDLGEPYLWEGAAAIYERQGGLLWSHFDFDLTEEIESRRSRELVMRSIMTIGNYDYAVNWVFQQDGTLKVEADLTGIILAKGTEATDMETLSESDAYGTLIAPNLIGVNHQHFFNFRLDMDVDGITNMPIEMNVVSLPAGLDNPAGNAFVMQGIPLEVETAAVRDVNTYQSRMWMVNSLENKNQVGLPTAYALMPGENAFNQLSPFAEARQLSGFSNHHAWFTQYDPEELYAAGNYPNQGVPGQGLPSYIQDNELLVGEDVVMWYTMGTTHMVRAEDWPIMPVHSMHFKLKPWNFFDENPALDIPPNPIIES</sequence>
<dbReference type="Gene3D" id="3.10.450.40">
    <property type="match status" value="2"/>
</dbReference>
<dbReference type="NCBIfam" id="NF008559">
    <property type="entry name" value="PRK11504.1"/>
    <property type="match status" value="1"/>
</dbReference>
<keyword evidence="4 8" id="KW-0560">Oxidoreductase</keyword>
<evidence type="ECO:0000259" key="9">
    <source>
        <dbReference type="Pfam" id="PF01179"/>
    </source>
</evidence>
<feature type="domain" description="Copper amine oxidase N2-terminal" evidence="10">
    <location>
        <begin position="38"/>
        <end position="122"/>
    </location>
</feature>
<evidence type="ECO:0000256" key="2">
    <source>
        <dbReference type="ARBA" id="ARBA00022723"/>
    </source>
</evidence>
<dbReference type="InterPro" id="IPR000269">
    <property type="entry name" value="Cu_amine_oxidase"/>
</dbReference>
<dbReference type="Pfam" id="PF02727">
    <property type="entry name" value="Cu_amine_oxidN2"/>
    <property type="match status" value="1"/>
</dbReference>
<reference evidence="12" key="1">
    <citation type="submission" date="2006-06" db="EMBL/GenBank/DDBJ databases">
        <title>Complete sequence of Trichodesmium erythraeum IMS101.</title>
        <authorList>
            <consortium name="US DOE Joint Genome Institute"/>
            <person name="Copeland A."/>
            <person name="Lucas S."/>
            <person name="Lapidus A."/>
            <person name="Barry K."/>
            <person name="Detter J.C."/>
            <person name="Glavina del Rio T."/>
            <person name="Hammon N."/>
            <person name="Israni S."/>
            <person name="Dalin E."/>
            <person name="Tice H."/>
            <person name="Pitluck S."/>
            <person name="Kiss H."/>
            <person name="Munk A.C."/>
            <person name="Brettin T."/>
            <person name="Bruce D."/>
            <person name="Han C."/>
            <person name="Tapia R."/>
            <person name="Gilna P."/>
            <person name="Schmutz J."/>
            <person name="Larimer F."/>
            <person name="Land M."/>
            <person name="Hauser L."/>
            <person name="Kyrpides N."/>
            <person name="Kim E."/>
            <person name="Richardson P."/>
        </authorList>
    </citation>
    <scope>NUCLEOTIDE SEQUENCE [LARGE SCALE GENOMIC DNA]</scope>
    <source>
        <strain evidence="12">IMS101</strain>
    </source>
</reference>